<feature type="region of interest" description="Phosphopantothenate--cysteine ligase" evidence="3">
    <location>
        <begin position="215"/>
        <end position="414"/>
    </location>
</feature>
<evidence type="ECO:0000313" key="7">
    <source>
        <dbReference type="EMBL" id="PVX52018.1"/>
    </source>
</evidence>
<comment type="pathway">
    <text evidence="3 4">Cofactor biosynthesis; coenzyme A biosynthesis; CoA from (R)-pantothenate: step 2/5.</text>
</comment>
<keyword evidence="3 4" id="KW-0285">Flavoprotein</keyword>
<dbReference type="InterPro" id="IPR036551">
    <property type="entry name" value="Flavin_trans-like"/>
</dbReference>
<keyword evidence="1 3" id="KW-0210">Decarboxylase</keyword>
<organism evidence="7 8">
    <name type="scientific">Balneicella halophila</name>
    <dbReference type="NCBI Taxonomy" id="1537566"/>
    <lineage>
        <taxon>Bacteria</taxon>
        <taxon>Pseudomonadati</taxon>
        <taxon>Bacteroidota</taxon>
        <taxon>Bacteroidia</taxon>
        <taxon>Bacteroidales</taxon>
        <taxon>Balneicellaceae</taxon>
        <taxon>Balneicella</taxon>
    </lineage>
</organism>
<feature type="active site" description="Proton donor" evidence="3">
    <location>
        <position position="182"/>
    </location>
</feature>
<dbReference type="GO" id="GO:0015937">
    <property type="term" value="P:coenzyme A biosynthetic process"/>
    <property type="evidence" value="ECO:0007669"/>
    <property type="project" value="UniProtKB-UniRule"/>
</dbReference>
<keyword evidence="3" id="KW-0511">Multifunctional enzyme</keyword>
<accession>A0A7L4UQF9</accession>
<dbReference type="GO" id="GO:0010181">
    <property type="term" value="F:FMN binding"/>
    <property type="evidence" value="ECO:0007669"/>
    <property type="project" value="UniProtKB-UniRule"/>
</dbReference>
<dbReference type="EC" id="6.3.2.5" evidence="3"/>
<comment type="caution">
    <text evidence="3">Lacks conserved residue(s) required for the propagation of feature annotation.</text>
</comment>
<gene>
    <name evidence="3" type="primary">coaBC</name>
    <name evidence="7" type="ORF">C7377_0313</name>
</gene>
<dbReference type="GO" id="GO:0015941">
    <property type="term" value="P:pantothenate catabolic process"/>
    <property type="evidence" value="ECO:0007669"/>
    <property type="project" value="InterPro"/>
</dbReference>
<dbReference type="InterPro" id="IPR005252">
    <property type="entry name" value="CoaBC"/>
</dbReference>
<feature type="domain" description="DNA/pantothenate metabolism flavoprotein C-terminal" evidence="6">
    <location>
        <begin position="210"/>
        <end position="413"/>
    </location>
</feature>
<feature type="binding site" evidence="3">
    <location>
        <position position="347"/>
    </location>
    <ligand>
        <name>CTP</name>
        <dbReference type="ChEBI" id="CHEBI:37563"/>
    </ligand>
</feature>
<dbReference type="PANTHER" id="PTHR14359:SF6">
    <property type="entry name" value="PHOSPHOPANTOTHENOYLCYSTEINE DECARBOXYLASE"/>
    <property type="match status" value="1"/>
</dbReference>
<evidence type="ECO:0000256" key="1">
    <source>
        <dbReference type="ARBA" id="ARBA00022793"/>
    </source>
</evidence>
<keyword evidence="3" id="KW-0460">Magnesium</keyword>
<protein>
    <recommendedName>
        <fullName evidence="3">Coenzyme A biosynthesis bifunctional protein CoaBC</fullName>
    </recommendedName>
    <alternativeName>
        <fullName evidence="3">DNA/pantothenate metabolism flavoprotein</fullName>
    </alternativeName>
    <alternativeName>
        <fullName evidence="3">Phosphopantothenoylcysteine synthetase/decarboxylase</fullName>
        <shortName evidence="3">PPCS-PPCDC</shortName>
    </alternativeName>
    <domain>
        <recommendedName>
            <fullName evidence="3">Phosphopantothenoylcysteine decarboxylase</fullName>
            <shortName evidence="3">PPC decarboxylase</shortName>
            <shortName evidence="3">PPC-DC</shortName>
            <ecNumber evidence="3">4.1.1.36</ecNumber>
        </recommendedName>
        <alternativeName>
            <fullName evidence="3">CoaC</fullName>
        </alternativeName>
    </domain>
    <domain>
        <recommendedName>
            <fullName evidence="3">Phosphopantothenate--cysteine ligase</fullName>
            <ecNumber evidence="3">6.3.2.5</ecNumber>
        </recommendedName>
        <alternativeName>
            <fullName evidence="3">CoaB</fullName>
        </alternativeName>
        <alternativeName>
            <fullName evidence="3">Phosphopantothenoylcysteine synthetase</fullName>
            <shortName evidence="3">PPC synthetase</shortName>
            <shortName evidence="3">PPC-S</shortName>
        </alternativeName>
    </domain>
</protein>
<evidence type="ECO:0000256" key="3">
    <source>
        <dbReference type="HAMAP-Rule" id="MF_02225"/>
    </source>
</evidence>
<evidence type="ECO:0000256" key="2">
    <source>
        <dbReference type="ARBA" id="ARBA00023239"/>
    </source>
</evidence>
<feature type="region of interest" description="Phosphopantothenoylcysteine decarboxylase" evidence="3">
    <location>
        <begin position="1"/>
        <end position="214"/>
    </location>
</feature>
<dbReference type="SUPFAM" id="SSF52507">
    <property type="entry name" value="Homo-oligomeric flavin-containing Cys decarboxylases, HFCD"/>
    <property type="match status" value="1"/>
</dbReference>
<feature type="binding site" evidence="3">
    <location>
        <position position="303"/>
    </location>
    <ligand>
        <name>CTP</name>
        <dbReference type="ChEBI" id="CHEBI:37563"/>
    </ligand>
</feature>
<comment type="similarity">
    <text evidence="3 4">In the N-terminal section; belongs to the HFCD (homo-oligomeric flavin containing Cys decarboxylase) superfamily.</text>
</comment>
<dbReference type="EMBL" id="QENZ01000003">
    <property type="protein sequence ID" value="PVX52018.1"/>
    <property type="molecule type" value="Genomic_DNA"/>
</dbReference>
<evidence type="ECO:0000259" key="5">
    <source>
        <dbReference type="Pfam" id="PF02441"/>
    </source>
</evidence>
<comment type="cofactor">
    <cofactor evidence="3">
        <name>Mg(2+)</name>
        <dbReference type="ChEBI" id="CHEBI:18420"/>
    </cofactor>
</comment>
<dbReference type="EC" id="4.1.1.36" evidence="3"/>
<evidence type="ECO:0000256" key="4">
    <source>
        <dbReference type="RuleBase" id="RU364078"/>
    </source>
</evidence>
<feature type="domain" description="Flavoprotein" evidence="5">
    <location>
        <begin position="30"/>
        <end position="165"/>
    </location>
</feature>
<dbReference type="Pfam" id="PF02441">
    <property type="entry name" value="Flavoprotein"/>
    <property type="match status" value="1"/>
</dbReference>
<dbReference type="Pfam" id="PF04127">
    <property type="entry name" value="DFP"/>
    <property type="match status" value="1"/>
</dbReference>
<feature type="binding site" evidence="3">
    <location>
        <position position="361"/>
    </location>
    <ligand>
        <name>CTP</name>
        <dbReference type="ChEBI" id="CHEBI:37563"/>
    </ligand>
</feature>
<dbReference type="InterPro" id="IPR003382">
    <property type="entry name" value="Flavoprotein"/>
</dbReference>
<dbReference type="GO" id="GO:0004633">
    <property type="term" value="F:phosphopantothenoylcysteine decarboxylase activity"/>
    <property type="evidence" value="ECO:0007669"/>
    <property type="project" value="UniProtKB-UniRule"/>
</dbReference>
<dbReference type="GO" id="GO:0046872">
    <property type="term" value="F:metal ion binding"/>
    <property type="evidence" value="ECO:0007669"/>
    <property type="project" value="UniProtKB-KW"/>
</dbReference>
<keyword evidence="2 3" id="KW-0456">Lyase</keyword>
<keyword evidence="8" id="KW-1185">Reference proteome</keyword>
<comment type="function">
    <text evidence="4">Catalyzes two steps in the biosynthesis of coenzyme A. In the first step cysteine is conjugated to 4'-phosphopantothenate to form 4-phosphopantothenoylcysteine, in the latter compound is decarboxylated to form 4'-phosphopantotheine.</text>
</comment>
<dbReference type="HAMAP" id="MF_02225">
    <property type="entry name" value="CoaBC"/>
    <property type="match status" value="1"/>
</dbReference>
<evidence type="ECO:0000259" key="6">
    <source>
        <dbReference type="Pfam" id="PF04127"/>
    </source>
</evidence>
<keyword evidence="3" id="KW-0479">Metal-binding</keyword>
<dbReference type="InterPro" id="IPR007085">
    <property type="entry name" value="DNA/pantothenate-metab_flavo_C"/>
</dbReference>
<dbReference type="InterPro" id="IPR035929">
    <property type="entry name" value="CoaB-like_sf"/>
</dbReference>
<comment type="function">
    <text evidence="3">Catalyzes two sequential steps in the biosynthesis of coenzyme A. In the first step cysteine is conjugated to 4'-phosphopantothenate to form 4-phosphopantothenoylcysteine. In the second step the latter compound is decarboxylated to form 4'-phosphopantotheine.</text>
</comment>
<dbReference type="Proteomes" id="UP000251835">
    <property type="component" value="Unassembled WGS sequence"/>
</dbReference>
<comment type="caution">
    <text evidence="7">The sequence shown here is derived from an EMBL/GenBank/DDBJ whole genome shotgun (WGS) entry which is preliminary data.</text>
</comment>
<dbReference type="GO" id="GO:0071513">
    <property type="term" value="C:phosphopantothenoylcysteine decarboxylase complex"/>
    <property type="evidence" value="ECO:0007669"/>
    <property type="project" value="TreeGrafter"/>
</dbReference>
<comment type="similarity">
    <text evidence="3 4">In the C-terminal section; belongs to the PPC synthetase family.</text>
</comment>
<proteinExistence type="inferred from homology"/>
<dbReference type="Gene3D" id="3.40.50.1950">
    <property type="entry name" value="Flavin prenyltransferase-like"/>
    <property type="match status" value="1"/>
</dbReference>
<comment type="cofactor">
    <cofactor evidence="3">
        <name>FMN</name>
        <dbReference type="ChEBI" id="CHEBI:58210"/>
    </cofactor>
    <text evidence="3">Binds 1 FMN per subunit.</text>
</comment>
<comment type="catalytic activity">
    <reaction evidence="3 4">
        <text>N-[(R)-4-phosphopantothenoyl]-L-cysteine + H(+) = (R)-4'-phosphopantetheine + CO2</text>
        <dbReference type="Rhea" id="RHEA:16793"/>
        <dbReference type="ChEBI" id="CHEBI:15378"/>
        <dbReference type="ChEBI" id="CHEBI:16526"/>
        <dbReference type="ChEBI" id="CHEBI:59458"/>
        <dbReference type="ChEBI" id="CHEBI:61723"/>
        <dbReference type="EC" id="4.1.1.36"/>
    </reaction>
</comment>
<evidence type="ECO:0000313" key="8">
    <source>
        <dbReference type="Proteomes" id="UP000251835"/>
    </source>
</evidence>
<comment type="pathway">
    <text evidence="3 4">Cofactor biosynthesis; coenzyme A biosynthesis; CoA from (R)-pantothenate: step 3/5.</text>
</comment>
<dbReference type="Gene3D" id="3.40.50.10300">
    <property type="entry name" value="CoaB-like"/>
    <property type="match status" value="1"/>
</dbReference>
<reference evidence="7 8" key="1">
    <citation type="submission" date="2018-05" db="EMBL/GenBank/DDBJ databases">
        <title>Genomic Encyclopedia of Type Strains, Phase IV (KMG-IV): sequencing the most valuable type-strain genomes for metagenomic binning, comparative biology and taxonomic classification.</title>
        <authorList>
            <person name="Goeker M."/>
        </authorList>
    </citation>
    <scope>NUCLEOTIDE SEQUENCE [LARGE SCALE GENOMIC DNA]</scope>
    <source>
        <strain evidence="7 8">DSM 28579</strain>
    </source>
</reference>
<name>A0A7L4UQF9_BALHA</name>
<keyword evidence="3 4" id="KW-0288">FMN</keyword>
<feature type="binding site" evidence="3">
    <location>
        <position position="313"/>
    </location>
    <ligand>
        <name>CTP</name>
        <dbReference type="ChEBI" id="CHEBI:37563"/>
    </ligand>
</feature>
<dbReference type="UniPathway" id="UPA00241">
    <property type="reaction ID" value="UER00353"/>
</dbReference>
<dbReference type="GO" id="GO:0004632">
    <property type="term" value="F:phosphopantothenate--cysteine ligase activity"/>
    <property type="evidence" value="ECO:0007669"/>
    <property type="project" value="UniProtKB-UniRule"/>
</dbReference>
<comment type="catalytic activity">
    <reaction evidence="3 4">
        <text>(R)-4'-phosphopantothenate + L-cysteine + CTP = N-[(R)-4-phosphopantothenoyl]-L-cysteine + CMP + diphosphate + H(+)</text>
        <dbReference type="Rhea" id="RHEA:19397"/>
        <dbReference type="ChEBI" id="CHEBI:10986"/>
        <dbReference type="ChEBI" id="CHEBI:15378"/>
        <dbReference type="ChEBI" id="CHEBI:33019"/>
        <dbReference type="ChEBI" id="CHEBI:35235"/>
        <dbReference type="ChEBI" id="CHEBI:37563"/>
        <dbReference type="ChEBI" id="CHEBI:59458"/>
        <dbReference type="ChEBI" id="CHEBI:60377"/>
        <dbReference type="EC" id="6.3.2.5"/>
    </reaction>
</comment>
<dbReference type="AlphaFoldDB" id="A0A7L4UQF9"/>
<dbReference type="SUPFAM" id="SSF102645">
    <property type="entry name" value="CoaB-like"/>
    <property type="match status" value="1"/>
</dbReference>
<sequence length="414" mass="45682">MFFNKYNKTEASFLKYVSLIIIKIFTSEKMKIIIGVTGSIAAYKAANLVSLFKKKDYDVHVVMTKSATKFINPITFEVLSQNKVFVDMFKDDDHTKVEHINLTKGASAMLIAPASFNVIGKVANGIADDMLTTMVSAYPGKVFFAPAMNTNMYENPIFEKNKKTLEKFGYQFITPAEGLLACGDVGNGKLQDENLILATIDNSLNIPKLLNGKKVLVTAGATREYIDPIRFITNTSSGKMGSSLASAAQQLGAEVTLITGATPLPPIEGVKMITSHTSEDMKNAVLDYYDDTDVVIMSAAVGDYRPKVKHQGKMKKQDGNLSLELERTTDILKLLGEKKKHQMLIGFAAESDNLVQYGKEKLKKKNLDYIVINDISNFASETNSVILLSKSGTSWEYDGPKPTLAFRILESIFE</sequence>
<feature type="binding site" evidence="3">
    <location>
        <position position="365"/>
    </location>
    <ligand>
        <name>CTP</name>
        <dbReference type="ChEBI" id="CHEBI:37563"/>
    </ligand>
</feature>
<dbReference type="PANTHER" id="PTHR14359">
    <property type="entry name" value="HOMO-OLIGOMERIC FLAVIN CONTAINING CYS DECARBOXYLASE FAMILY"/>
    <property type="match status" value="1"/>
</dbReference>
<keyword evidence="3 4" id="KW-0436">Ligase</keyword>
<dbReference type="NCBIfam" id="TIGR00521">
    <property type="entry name" value="coaBC_dfp"/>
    <property type="match status" value="1"/>
</dbReference>